<dbReference type="EMBL" id="QRYW01000001">
    <property type="protein sequence ID" value="RGV30569.1"/>
    <property type="molecule type" value="Genomic_DNA"/>
</dbReference>
<evidence type="ECO:0000256" key="1">
    <source>
        <dbReference type="ARBA" id="ARBA00010515"/>
    </source>
</evidence>
<evidence type="ECO:0000313" key="4">
    <source>
        <dbReference type="EMBL" id="MCG4959745.1"/>
    </source>
</evidence>
<dbReference type="InterPro" id="IPR029058">
    <property type="entry name" value="AB_hydrolase_fold"/>
</dbReference>
<dbReference type="EMBL" id="QSCO01000006">
    <property type="protein sequence ID" value="RGY08111.1"/>
    <property type="molecule type" value="Genomic_DNA"/>
</dbReference>
<dbReference type="AlphaFoldDB" id="A0A3D4Z9D1"/>
<dbReference type="RefSeq" id="WP_013611379.1">
    <property type="nucleotide sequence ID" value="NZ_JABWDG010000038.1"/>
</dbReference>
<keyword evidence="2 6" id="KW-0378">Hydrolase</keyword>
<protein>
    <submittedName>
        <fullName evidence="6">Alpha/beta hydrolase</fullName>
    </submittedName>
</protein>
<reference evidence="8 9" key="1">
    <citation type="submission" date="2018-08" db="EMBL/GenBank/DDBJ databases">
        <title>A genome reference for cultivated species of the human gut microbiota.</title>
        <authorList>
            <person name="Zou Y."/>
            <person name="Xue W."/>
            <person name="Luo G."/>
        </authorList>
    </citation>
    <scope>NUCLEOTIDE SEQUENCE [LARGE SCALE GENOMIC DNA]</scope>
    <source>
        <strain evidence="6 8">AF14-6AC</strain>
        <strain evidence="7 9">OF03-11</strain>
    </source>
</reference>
<dbReference type="PANTHER" id="PTHR48081:SF8">
    <property type="entry name" value="ALPHA_BETA HYDROLASE FOLD-3 DOMAIN-CONTAINING PROTEIN-RELATED"/>
    <property type="match status" value="1"/>
</dbReference>
<comment type="similarity">
    <text evidence="1">Belongs to the 'GDXG' lipolytic enzyme family.</text>
</comment>
<proteinExistence type="inferred from homology"/>
<evidence type="ECO:0000259" key="3">
    <source>
        <dbReference type="Pfam" id="PF07859"/>
    </source>
</evidence>
<accession>A0A3D4Z9D1</accession>
<evidence type="ECO:0000313" key="5">
    <source>
        <dbReference type="EMBL" id="MDB9221403.1"/>
    </source>
</evidence>
<dbReference type="Proteomes" id="UP000284434">
    <property type="component" value="Unassembled WGS sequence"/>
</dbReference>
<dbReference type="Proteomes" id="UP001199750">
    <property type="component" value="Unassembled WGS sequence"/>
</dbReference>
<dbReference type="InterPro" id="IPR013094">
    <property type="entry name" value="AB_hydrolase_3"/>
</dbReference>
<dbReference type="SUPFAM" id="SSF53474">
    <property type="entry name" value="alpha/beta-Hydrolases"/>
    <property type="match status" value="1"/>
</dbReference>
<dbReference type="EMBL" id="JAKNDN010000012">
    <property type="protein sequence ID" value="MCG4959745.1"/>
    <property type="molecule type" value="Genomic_DNA"/>
</dbReference>
<dbReference type="Proteomes" id="UP000283426">
    <property type="component" value="Unassembled WGS sequence"/>
</dbReference>
<dbReference type="Pfam" id="PF07859">
    <property type="entry name" value="Abhydrolase_3"/>
    <property type="match status" value="1"/>
</dbReference>
<dbReference type="InterPro" id="IPR050300">
    <property type="entry name" value="GDXG_lipolytic_enzyme"/>
</dbReference>
<reference evidence="4" key="2">
    <citation type="submission" date="2022-01" db="EMBL/GenBank/DDBJ databases">
        <title>Collection of gut derived symbiotic bacterial strains cultured from healthy donors.</title>
        <authorList>
            <person name="Lin H."/>
            <person name="Kohout C."/>
            <person name="Waligurski E."/>
            <person name="Pamer E.G."/>
        </authorList>
    </citation>
    <scope>NUCLEOTIDE SEQUENCE</scope>
    <source>
        <strain evidence="4">DFI.1.149</strain>
    </source>
</reference>
<gene>
    <name evidence="6" type="ORF">DWW24_00385</name>
    <name evidence="7" type="ORF">DXA53_05535</name>
    <name evidence="4" type="ORF">L0P03_07770</name>
    <name evidence="5" type="ORF">PN645_00100</name>
</gene>
<name>A0A3D4Z9D1_9BACT</name>
<evidence type="ECO:0000313" key="6">
    <source>
        <dbReference type="EMBL" id="RGV30569.1"/>
    </source>
</evidence>
<dbReference type="Proteomes" id="UP001212263">
    <property type="component" value="Unassembled WGS sequence"/>
</dbReference>
<reference evidence="5" key="3">
    <citation type="submission" date="2023-01" db="EMBL/GenBank/DDBJ databases">
        <title>Human gut microbiome strain richness.</title>
        <authorList>
            <person name="Chen-Liaw A."/>
        </authorList>
    </citation>
    <scope>NUCLEOTIDE SEQUENCE</scope>
    <source>
        <strain evidence="5">RTP21484st1_B7_RTP21484_190118</strain>
    </source>
</reference>
<dbReference type="OMA" id="NLCVRGN"/>
<evidence type="ECO:0000313" key="7">
    <source>
        <dbReference type="EMBL" id="RGY08111.1"/>
    </source>
</evidence>
<organism evidence="6 8">
    <name type="scientific">Odoribacter splanchnicus</name>
    <dbReference type="NCBI Taxonomy" id="28118"/>
    <lineage>
        <taxon>Bacteria</taxon>
        <taxon>Pseudomonadati</taxon>
        <taxon>Bacteroidota</taxon>
        <taxon>Bacteroidia</taxon>
        <taxon>Bacteroidales</taxon>
        <taxon>Odoribacteraceae</taxon>
        <taxon>Odoribacter</taxon>
    </lineage>
</organism>
<dbReference type="GO" id="GO:0016787">
    <property type="term" value="F:hydrolase activity"/>
    <property type="evidence" value="ECO:0007669"/>
    <property type="project" value="UniProtKB-KW"/>
</dbReference>
<sequence length="327" mass="36622">MTANRKKAPEYLKDDHLSVGTKEYLKVLNSGDKPVESLSVPEARKVLVTAQASVKTDLSGIEESEKTITVDDHMLRLNILRPQGSKEKLPVFIFIHGGGWVLGDYPTHKRLARDLVVESGYACVFVNYTPSPEAKFPQAIDEIYAATCWVAEHGDEIHVDGHRLGIVGNSVGGNMTIVTSMLAKEQKGPEIKVQILMWPVTDANFDWESYDLYGEQRFLTIPLMQWMFDQYLTEQDDRLNPHLSPVQASTEELQGLPPTLIEVAENDILRDQGEALGRRLDEAGVDVTTIRFNGVIHDWGMLNGFATLPPTRSLILFSAAMLKRYLE</sequence>
<evidence type="ECO:0000256" key="2">
    <source>
        <dbReference type="ARBA" id="ARBA00022801"/>
    </source>
</evidence>
<evidence type="ECO:0000313" key="9">
    <source>
        <dbReference type="Proteomes" id="UP000284434"/>
    </source>
</evidence>
<comment type="caution">
    <text evidence="6">The sequence shown here is derived from an EMBL/GenBank/DDBJ whole genome shotgun (WGS) entry which is preliminary data.</text>
</comment>
<dbReference type="PROSITE" id="PS01173">
    <property type="entry name" value="LIPASE_GDXG_HIS"/>
    <property type="match status" value="1"/>
</dbReference>
<dbReference type="Gene3D" id="3.40.50.1820">
    <property type="entry name" value="alpha/beta hydrolase"/>
    <property type="match status" value="1"/>
</dbReference>
<dbReference type="EMBL" id="JAQMRD010000001">
    <property type="protein sequence ID" value="MDB9221403.1"/>
    <property type="molecule type" value="Genomic_DNA"/>
</dbReference>
<feature type="domain" description="Alpha/beta hydrolase fold-3" evidence="3">
    <location>
        <begin position="93"/>
        <end position="299"/>
    </location>
</feature>
<dbReference type="PANTHER" id="PTHR48081">
    <property type="entry name" value="AB HYDROLASE SUPERFAMILY PROTEIN C4A8.06C"/>
    <property type="match status" value="1"/>
</dbReference>
<dbReference type="InterPro" id="IPR002168">
    <property type="entry name" value="Lipase_GDXG_HIS_AS"/>
</dbReference>
<dbReference type="GeneID" id="61274329"/>
<evidence type="ECO:0000313" key="8">
    <source>
        <dbReference type="Proteomes" id="UP000283426"/>
    </source>
</evidence>